<evidence type="ECO:0000313" key="2">
    <source>
        <dbReference type="Proteomes" id="UP000274822"/>
    </source>
</evidence>
<evidence type="ECO:0000313" key="1">
    <source>
        <dbReference type="EMBL" id="RUS25990.1"/>
    </source>
</evidence>
<reference evidence="1 2" key="1">
    <citation type="journal article" date="2018" name="New Phytol.">
        <title>Phylogenomics of Endogonaceae and evolution of mycorrhizas within Mucoromycota.</title>
        <authorList>
            <person name="Chang Y."/>
            <person name="Desiro A."/>
            <person name="Na H."/>
            <person name="Sandor L."/>
            <person name="Lipzen A."/>
            <person name="Clum A."/>
            <person name="Barry K."/>
            <person name="Grigoriev I.V."/>
            <person name="Martin F.M."/>
            <person name="Stajich J.E."/>
            <person name="Smith M.E."/>
            <person name="Bonito G."/>
            <person name="Spatafora J.W."/>
        </authorList>
    </citation>
    <scope>NUCLEOTIDE SEQUENCE [LARGE SCALE GENOMIC DNA]</scope>
    <source>
        <strain evidence="1 2">AD002</strain>
    </source>
</reference>
<sequence length="83" mass="8981">MGSGIVISLSAEDVNKGCIIAEIGYLGLSALHFHGFFEGKLATVQDSKLMHTLNRGQLRRLRCPGVPSVEVTPSYDHNGEPLM</sequence>
<dbReference type="AlphaFoldDB" id="A0A433Q890"/>
<name>A0A433Q890_9FUNG</name>
<comment type="caution">
    <text evidence="1">The sequence shown here is derived from an EMBL/GenBank/DDBJ whole genome shotgun (WGS) entry which is preliminary data.</text>
</comment>
<dbReference type="EMBL" id="RBNJ01011506">
    <property type="protein sequence ID" value="RUS25990.1"/>
    <property type="molecule type" value="Genomic_DNA"/>
</dbReference>
<gene>
    <name evidence="1" type="ORF">BC938DRAFT_471378</name>
</gene>
<feature type="non-terminal residue" evidence="1">
    <location>
        <position position="83"/>
    </location>
</feature>
<keyword evidence="2" id="KW-1185">Reference proteome</keyword>
<dbReference type="Proteomes" id="UP000274822">
    <property type="component" value="Unassembled WGS sequence"/>
</dbReference>
<protein>
    <submittedName>
        <fullName evidence="1">Uncharacterized protein</fullName>
    </submittedName>
</protein>
<accession>A0A433Q890</accession>
<organism evidence="1 2">
    <name type="scientific">Jimgerdemannia flammicorona</name>
    <dbReference type="NCBI Taxonomy" id="994334"/>
    <lineage>
        <taxon>Eukaryota</taxon>
        <taxon>Fungi</taxon>
        <taxon>Fungi incertae sedis</taxon>
        <taxon>Mucoromycota</taxon>
        <taxon>Mucoromycotina</taxon>
        <taxon>Endogonomycetes</taxon>
        <taxon>Endogonales</taxon>
        <taxon>Endogonaceae</taxon>
        <taxon>Jimgerdemannia</taxon>
    </lineage>
</organism>
<proteinExistence type="predicted"/>